<reference evidence="2 3" key="1">
    <citation type="submission" date="2016-10" db="EMBL/GenBank/DDBJ databases">
        <authorList>
            <person name="de Groot N.N."/>
        </authorList>
    </citation>
    <scope>NUCLEOTIDE SEQUENCE [LARGE SCALE GENOMIC DNA]</scope>
    <source>
        <strain evidence="2 3">DSM 22274</strain>
    </source>
</reference>
<dbReference type="Proteomes" id="UP000182725">
    <property type="component" value="Unassembled WGS sequence"/>
</dbReference>
<dbReference type="RefSeq" id="WP_170835475.1">
    <property type="nucleotide sequence ID" value="NZ_FNTV01000001.1"/>
</dbReference>
<gene>
    <name evidence="2" type="ORF">SAMN04489740_2713</name>
</gene>
<feature type="region of interest" description="Disordered" evidence="1">
    <location>
        <begin position="1"/>
        <end position="22"/>
    </location>
</feature>
<evidence type="ECO:0000313" key="2">
    <source>
        <dbReference type="EMBL" id="SEE83274.1"/>
    </source>
</evidence>
<name>A0A1H5M1Z5_9MICC</name>
<protein>
    <submittedName>
        <fullName evidence="2">Uncharacterized protein</fullName>
    </submittedName>
</protein>
<dbReference type="AlphaFoldDB" id="A0A1H5M1Z5"/>
<evidence type="ECO:0000256" key="1">
    <source>
        <dbReference type="SAM" id="MobiDB-lite"/>
    </source>
</evidence>
<accession>A0A1H5M1Z5</accession>
<sequence>MEPNKGGRPPLENAKSRSRQIRLTKEQDDYITEQLEPGESFADYVRAKILPKRLR</sequence>
<organism evidence="2 3">
    <name type="scientific">Arthrobacter alpinus</name>
    <dbReference type="NCBI Taxonomy" id="656366"/>
    <lineage>
        <taxon>Bacteria</taxon>
        <taxon>Bacillati</taxon>
        <taxon>Actinomycetota</taxon>
        <taxon>Actinomycetes</taxon>
        <taxon>Micrococcales</taxon>
        <taxon>Micrococcaceae</taxon>
        <taxon>Arthrobacter</taxon>
    </lineage>
</organism>
<dbReference type="EMBL" id="FNTV01000001">
    <property type="protein sequence ID" value="SEE83274.1"/>
    <property type="molecule type" value="Genomic_DNA"/>
</dbReference>
<evidence type="ECO:0000313" key="3">
    <source>
        <dbReference type="Proteomes" id="UP000182725"/>
    </source>
</evidence>
<proteinExistence type="predicted"/>